<dbReference type="OrthoDB" id="432483at2759"/>
<dbReference type="AlphaFoldDB" id="A0A4Q1BH15"/>
<evidence type="ECO:0000313" key="9">
    <source>
        <dbReference type="Proteomes" id="UP000289152"/>
    </source>
</evidence>
<feature type="region of interest" description="Disordered" evidence="6">
    <location>
        <begin position="104"/>
        <end position="157"/>
    </location>
</feature>
<feature type="compositionally biased region" description="Polar residues" evidence="6">
    <location>
        <begin position="812"/>
        <end position="824"/>
    </location>
</feature>
<feature type="compositionally biased region" description="Polar residues" evidence="6">
    <location>
        <begin position="941"/>
        <end position="954"/>
    </location>
</feature>
<evidence type="ECO:0000259" key="7">
    <source>
        <dbReference type="SMART" id="SM00415"/>
    </source>
</evidence>
<dbReference type="GO" id="GO:0005634">
    <property type="term" value="C:nucleus"/>
    <property type="evidence" value="ECO:0007669"/>
    <property type="project" value="UniProtKB-SubCell"/>
</dbReference>
<feature type="region of interest" description="Disordered" evidence="6">
    <location>
        <begin position="536"/>
        <end position="571"/>
    </location>
</feature>
<dbReference type="GO" id="GO:0043565">
    <property type="term" value="F:sequence-specific DNA binding"/>
    <property type="evidence" value="ECO:0007669"/>
    <property type="project" value="InterPro"/>
</dbReference>
<organism evidence="8 9">
    <name type="scientific">Tremella mesenterica</name>
    <name type="common">Jelly fungus</name>
    <dbReference type="NCBI Taxonomy" id="5217"/>
    <lineage>
        <taxon>Eukaryota</taxon>
        <taxon>Fungi</taxon>
        <taxon>Dikarya</taxon>
        <taxon>Basidiomycota</taxon>
        <taxon>Agaricomycotina</taxon>
        <taxon>Tremellomycetes</taxon>
        <taxon>Tremellales</taxon>
        <taxon>Tremellaceae</taxon>
        <taxon>Tremella</taxon>
    </lineage>
</organism>
<feature type="compositionally biased region" description="Basic and acidic residues" evidence="6">
    <location>
        <begin position="826"/>
        <end position="840"/>
    </location>
</feature>
<dbReference type="EMBL" id="SDIL01000084">
    <property type="protein sequence ID" value="RXK36871.1"/>
    <property type="molecule type" value="Genomic_DNA"/>
</dbReference>
<evidence type="ECO:0000313" key="8">
    <source>
        <dbReference type="EMBL" id="RXK36871.1"/>
    </source>
</evidence>
<dbReference type="InParanoid" id="A0A4Q1BH15"/>
<sequence length="1136" mass="126192">MPMMDPLPHAPSLLPRRTPWRDPASSPGRLSLPSFPAHATTPSESQGYVSPATPPSQLPAADSSPGINHERSFRIQQNDNYGVKNKNIRDATYGRFGRAREAEVGRLGRGGDGEEVGLSRGIPPPATPLLQISQGAYDTPGRHPRYETPGRPYDTPVPRYQTTIGQARFDTPAGQYDTPKRPNLYVNRNHMTMFDNPSPHSPETSDGPEYVSPREVDPYFNPVLRITSKLPPGQLQSSGQGGGGKKGQGKKTDGKQPTFLTKLYAILEQPEYHHIIRWDKDESTIIIEKPEELADKILPLVYKQSRFASFSRQLNIYGWMRKVSLRHVEKGINDPDASTWSHPFLRRTSTQAEILGFKRRVPPRPSQAKKRQQSSPQNEDLSSDSDDYTSPPDAYHHHLMSDLEPPRRRNGRLSSSSPPLIRPGSINNNRNPLPRYSVQGKIDQEVEVETPVQRADSPLDEFNIAYKRITSGRALPVPLGVGTPAIFHTLLPFHQSDPYQHNQTSSQQSEIQPSSAPVSGGFLHNPTVRQMHLRTRSVQAEPSSATLYSPSSSSISLSPSFPQIEDVQEQKNKPYDLSIPSTWTRTGFTDFGGHTYTPLNNRGNLHITLPPTQVHLPSTVSPGVYQTGFVLPPQKPSYVPFTPRAMPEGAVSPITLNHSPNRSIEESPVISPNVSTRQMEMELDVELDTAYKSQSPRLSQSRSNLNQEENPQLPDYQPQTPRQTYIAQSPQLSYTNQSPQMPYPVQSPQMSYSNQSPQMSYSDQSPQPILQGSPTLAQAYDIPMGTPVPLPRRASYGAPPPGGSMGSGQRLAMSSLTNSLSSRVGRQKENVSGHLERTSESQRMGAAYGERGMDQGSVGKEEGSARIGQDNTEKGGENIGDGGREEGMTRGKEKSPRIIHARRATLASPYSTIKRPGVYSTQSEVDVRRKPDIVWGAAQSLPGQLQRQLGQDDSLQMRHDEDLVDQTYSDQVGEDQRQHQSQGQIGQGVQDQFRSPIIKDSNHSHSISPQLNPQSFAIPSKPSTPHRTERTFWSVDRPSSQANHGSWKPSVSNQPNEGWKTSQDQTGQWTRDNHRQIPQETIVRDGEVDREEERERLDQRWSTRQSPGLPSADLEGLGHPFEGMFEDEAMSMTAGP</sequence>
<evidence type="ECO:0000256" key="2">
    <source>
        <dbReference type="ARBA" id="ARBA00006403"/>
    </source>
</evidence>
<feature type="region of interest" description="Disordered" evidence="6">
    <location>
        <begin position="229"/>
        <end position="255"/>
    </location>
</feature>
<feature type="compositionally biased region" description="Basic and acidic residues" evidence="6">
    <location>
        <begin position="394"/>
        <end position="407"/>
    </location>
</feature>
<feature type="region of interest" description="Disordered" evidence="6">
    <location>
        <begin position="1"/>
        <end position="86"/>
    </location>
</feature>
<dbReference type="InterPro" id="IPR000232">
    <property type="entry name" value="HSF_DNA-bd"/>
</dbReference>
<dbReference type="PANTHER" id="PTHR10015:SF427">
    <property type="entry name" value="HEAT SHOCK FACTOR PROTEIN"/>
    <property type="match status" value="1"/>
</dbReference>
<comment type="caution">
    <text evidence="8">The sequence shown here is derived from an EMBL/GenBank/DDBJ whole genome shotgun (WGS) entry which is preliminary data.</text>
</comment>
<accession>A0A4Q1BH15</accession>
<feature type="compositionally biased region" description="Low complexity" evidence="6">
    <location>
        <begin position="412"/>
        <end position="426"/>
    </location>
</feature>
<dbReference type="InterPro" id="IPR036388">
    <property type="entry name" value="WH-like_DNA-bd_sf"/>
</dbReference>
<gene>
    <name evidence="8" type="ORF">M231_05845</name>
</gene>
<dbReference type="PANTHER" id="PTHR10015">
    <property type="entry name" value="HEAT SHOCK TRANSCRIPTION FACTOR"/>
    <property type="match status" value="1"/>
</dbReference>
<dbReference type="Proteomes" id="UP000289152">
    <property type="component" value="Unassembled WGS sequence"/>
</dbReference>
<protein>
    <recommendedName>
        <fullName evidence="7">HSF-type DNA-binding domain-containing protein</fullName>
    </recommendedName>
</protein>
<evidence type="ECO:0000256" key="3">
    <source>
        <dbReference type="ARBA" id="ARBA00023125"/>
    </source>
</evidence>
<feature type="compositionally biased region" description="Polar residues" evidence="6">
    <location>
        <begin position="692"/>
        <end position="710"/>
    </location>
</feature>
<comment type="similarity">
    <text evidence="2 5">Belongs to the HSF family.</text>
</comment>
<proteinExistence type="inferred from homology"/>
<dbReference type="GO" id="GO:0003700">
    <property type="term" value="F:DNA-binding transcription factor activity"/>
    <property type="evidence" value="ECO:0007669"/>
    <property type="project" value="InterPro"/>
</dbReference>
<dbReference type="VEuPathDB" id="FungiDB:TREMEDRAFT_65586"/>
<evidence type="ECO:0000256" key="5">
    <source>
        <dbReference type="RuleBase" id="RU004020"/>
    </source>
</evidence>
<dbReference type="Pfam" id="PF00447">
    <property type="entry name" value="HSF_DNA-bind"/>
    <property type="match status" value="1"/>
</dbReference>
<comment type="subcellular location">
    <subcellularLocation>
        <location evidence="1">Nucleus</location>
    </subcellularLocation>
</comment>
<dbReference type="InterPro" id="IPR036390">
    <property type="entry name" value="WH_DNA-bd_sf"/>
</dbReference>
<feature type="region of interest" description="Disordered" evidence="6">
    <location>
        <begin position="497"/>
        <end position="524"/>
    </location>
</feature>
<dbReference type="PRINTS" id="PR00056">
    <property type="entry name" value="HSFDOMAIN"/>
</dbReference>
<keyword evidence="3" id="KW-0238">DNA-binding</keyword>
<feature type="compositionally biased region" description="Polar residues" evidence="6">
    <location>
        <begin position="497"/>
        <end position="517"/>
    </location>
</feature>
<feature type="compositionally biased region" description="Basic and acidic residues" evidence="6">
    <location>
        <begin position="1071"/>
        <end position="1101"/>
    </location>
</feature>
<reference evidence="8 9" key="1">
    <citation type="submission" date="2016-06" db="EMBL/GenBank/DDBJ databases">
        <title>Evolution of pathogenesis and genome organization in the Tremellales.</title>
        <authorList>
            <person name="Cuomo C."/>
            <person name="Litvintseva A."/>
            <person name="Heitman J."/>
            <person name="Chen Y."/>
            <person name="Sun S."/>
            <person name="Springer D."/>
            <person name="Dromer F."/>
            <person name="Young S."/>
            <person name="Zeng Q."/>
            <person name="Chapman S."/>
            <person name="Gujja S."/>
            <person name="Saif S."/>
            <person name="Birren B."/>
        </authorList>
    </citation>
    <scope>NUCLEOTIDE SEQUENCE [LARGE SCALE GENOMIC DNA]</scope>
    <source>
        <strain evidence="8 9">ATCC 28783</strain>
    </source>
</reference>
<feature type="compositionally biased region" description="Polar residues" evidence="6">
    <location>
        <begin position="1037"/>
        <end position="1070"/>
    </location>
</feature>
<feature type="compositionally biased region" description="Basic residues" evidence="6">
    <location>
        <begin position="357"/>
        <end position="372"/>
    </location>
</feature>
<evidence type="ECO:0000256" key="1">
    <source>
        <dbReference type="ARBA" id="ARBA00004123"/>
    </source>
</evidence>
<feature type="compositionally biased region" description="Polar residues" evidence="6">
    <location>
        <begin position="1004"/>
        <end position="1025"/>
    </location>
</feature>
<dbReference type="SMART" id="SM00415">
    <property type="entry name" value="HSF"/>
    <property type="match status" value="1"/>
</dbReference>
<dbReference type="SUPFAM" id="SSF46785">
    <property type="entry name" value="Winged helix' DNA-binding domain"/>
    <property type="match status" value="1"/>
</dbReference>
<feature type="compositionally biased region" description="Low complexity" evidence="6">
    <location>
        <begin position="542"/>
        <end position="562"/>
    </location>
</feature>
<feature type="region of interest" description="Disordered" evidence="6">
    <location>
        <begin position="355"/>
        <end position="436"/>
    </location>
</feature>
<feature type="compositionally biased region" description="Low complexity" evidence="6">
    <location>
        <begin position="979"/>
        <end position="992"/>
    </location>
</feature>
<evidence type="ECO:0000256" key="6">
    <source>
        <dbReference type="SAM" id="MobiDB-lite"/>
    </source>
</evidence>
<feature type="region of interest" description="Disordered" evidence="6">
    <location>
        <begin position="692"/>
        <end position="720"/>
    </location>
</feature>
<dbReference type="STRING" id="5217.A0A4Q1BH15"/>
<feature type="domain" description="HSF-type DNA-binding" evidence="7">
    <location>
        <begin position="255"/>
        <end position="360"/>
    </location>
</feature>
<dbReference type="Gene3D" id="1.10.10.10">
    <property type="entry name" value="Winged helix-like DNA-binding domain superfamily/Winged helix DNA-binding domain"/>
    <property type="match status" value="1"/>
</dbReference>
<keyword evidence="9" id="KW-1185">Reference proteome</keyword>
<feature type="region of interest" description="Disordered" evidence="6">
    <location>
        <begin position="940"/>
        <end position="1136"/>
    </location>
</feature>
<feature type="compositionally biased region" description="Basic and acidic residues" evidence="6">
    <location>
        <begin position="871"/>
        <end position="896"/>
    </location>
</feature>
<name>A0A4Q1BH15_TREME</name>
<keyword evidence="4" id="KW-0539">Nucleus</keyword>
<feature type="region of interest" description="Disordered" evidence="6">
    <location>
        <begin position="192"/>
        <end position="216"/>
    </location>
</feature>
<feature type="region of interest" description="Disordered" evidence="6">
    <location>
        <begin position="734"/>
        <end position="928"/>
    </location>
</feature>
<feature type="compositionally biased region" description="Polar residues" evidence="6">
    <location>
        <begin position="734"/>
        <end position="776"/>
    </location>
</feature>
<evidence type="ECO:0000256" key="4">
    <source>
        <dbReference type="ARBA" id="ARBA00023242"/>
    </source>
</evidence>